<name>A0ABX1PS64_9RHOO</name>
<reference evidence="2 3" key="1">
    <citation type="submission" date="2019-12" db="EMBL/GenBank/DDBJ databases">
        <title>Comparative genomics gives insights into the taxonomy of the Azoarcus-Aromatoleum group and reveals separate origins of nif in the plant-associated Azoarcus and non-plant-associated Aromatoleum sub-groups.</title>
        <authorList>
            <person name="Lafos M."/>
            <person name="Maluk M."/>
            <person name="Batista M."/>
            <person name="Junghare M."/>
            <person name="Carmona M."/>
            <person name="Faoro H."/>
            <person name="Cruz L.M."/>
            <person name="Battistoni F."/>
            <person name="De Souza E."/>
            <person name="Pedrosa F."/>
            <person name="Chen W.-M."/>
            <person name="Poole P.S."/>
            <person name="Dixon R.A."/>
            <person name="James E.K."/>
        </authorList>
    </citation>
    <scope>NUCLEOTIDE SEQUENCE [LARGE SCALE GENOMIC DNA]</scope>
    <source>
        <strain evidence="2 3">Td21</strain>
    </source>
</reference>
<sequence>MDFHHMCLVVSDMDQALGLYRDILGFSPYIDTVIPDKDEALFSQDTLDDIFHVSGARSRMVMLASPTGAKLELQQPENPRVRQTPREYLGYDHTGIRELALRVSNIDEWFQTIRSAGYETQTGYVWAVGGGRLKSFLFHDHDGNLVQLVEEFTL</sequence>
<keyword evidence="3" id="KW-1185">Reference proteome</keyword>
<dbReference type="EMBL" id="WTVN01000001">
    <property type="protein sequence ID" value="NMG42274.1"/>
    <property type="molecule type" value="Genomic_DNA"/>
</dbReference>
<dbReference type="PROSITE" id="PS51819">
    <property type="entry name" value="VOC"/>
    <property type="match status" value="1"/>
</dbReference>
<protein>
    <submittedName>
        <fullName evidence="2">VOC family protein</fullName>
    </submittedName>
</protein>
<proteinExistence type="predicted"/>
<dbReference type="InterPro" id="IPR004360">
    <property type="entry name" value="Glyas_Fos-R_dOase_dom"/>
</dbReference>
<dbReference type="Pfam" id="PF00903">
    <property type="entry name" value="Glyoxalase"/>
    <property type="match status" value="1"/>
</dbReference>
<dbReference type="Proteomes" id="UP000623795">
    <property type="component" value="Unassembled WGS sequence"/>
</dbReference>
<dbReference type="RefSeq" id="WP_169254188.1">
    <property type="nucleotide sequence ID" value="NZ_WTVN01000001.1"/>
</dbReference>
<accession>A0ABX1PS64</accession>
<evidence type="ECO:0000259" key="1">
    <source>
        <dbReference type="PROSITE" id="PS51819"/>
    </source>
</evidence>
<evidence type="ECO:0000313" key="3">
    <source>
        <dbReference type="Proteomes" id="UP000623795"/>
    </source>
</evidence>
<dbReference type="InterPro" id="IPR037523">
    <property type="entry name" value="VOC_core"/>
</dbReference>
<evidence type="ECO:0000313" key="2">
    <source>
        <dbReference type="EMBL" id="NMG42274.1"/>
    </source>
</evidence>
<gene>
    <name evidence="2" type="ORF">GPA22_00780</name>
</gene>
<dbReference type="SUPFAM" id="SSF54593">
    <property type="entry name" value="Glyoxalase/Bleomycin resistance protein/Dihydroxybiphenyl dioxygenase"/>
    <property type="match status" value="1"/>
</dbReference>
<dbReference type="InterPro" id="IPR029068">
    <property type="entry name" value="Glyas_Bleomycin-R_OHBP_Dase"/>
</dbReference>
<feature type="domain" description="VOC" evidence="1">
    <location>
        <begin position="2"/>
        <end position="151"/>
    </location>
</feature>
<comment type="caution">
    <text evidence="2">The sequence shown here is derived from an EMBL/GenBank/DDBJ whole genome shotgun (WGS) entry which is preliminary data.</text>
</comment>
<organism evidence="2 3">
    <name type="scientific">Aromatoleum toluvorans</name>
    <dbReference type="NCBI Taxonomy" id="92002"/>
    <lineage>
        <taxon>Bacteria</taxon>
        <taxon>Pseudomonadati</taxon>
        <taxon>Pseudomonadota</taxon>
        <taxon>Betaproteobacteria</taxon>
        <taxon>Rhodocyclales</taxon>
        <taxon>Rhodocyclaceae</taxon>
        <taxon>Aromatoleum</taxon>
    </lineage>
</organism>
<dbReference type="Gene3D" id="3.10.180.10">
    <property type="entry name" value="2,3-Dihydroxybiphenyl 1,2-Dioxygenase, domain 1"/>
    <property type="match status" value="1"/>
</dbReference>